<dbReference type="InterPro" id="IPR009326">
    <property type="entry name" value="DUF984"/>
</dbReference>
<proteinExistence type="predicted"/>
<keyword evidence="3" id="KW-1185">Reference proteome</keyword>
<dbReference type="CDD" id="cd06553">
    <property type="entry name" value="ASCH_Ef3133_like"/>
    <property type="match status" value="1"/>
</dbReference>
<dbReference type="PANTHER" id="PTHR39203">
    <property type="entry name" value="CYTOPLASMIC PROTEIN-RELATED"/>
    <property type="match status" value="1"/>
</dbReference>
<dbReference type="STRING" id="1423781.FD06_GL000738"/>
<dbReference type="RefSeq" id="WP_054658548.1">
    <property type="nucleotide sequence ID" value="NZ_AYYQ01000036.1"/>
</dbReference>
<feature type="domain" description="ASCH" evidence="1">
    <location>
        <begin position="26"/>
        <end position="146"/>
    </location>
</feature>
<accession>A0A0R2AM95</accession>
<comment type="caution">
    <text evidence="2">The sequence shown here is derived from an EMBL/GenBank/DDBJ whole genome shotgun (WGS) entry which is preliminary data.</text>
</comment>
<evidence type="ECO:0000259" key="1">
    <source>
        <dbReference type="SMART" id="SM01022"/>
    </source>
</evidence>
<dbReference type="AlphaFoldDB" id="A0A0R2AM95"/>
<dbReference type="PATRIC" id="fig|1423781.4.peg.762"/>
<dbReference type="Pfam" id="PF04266">
    <property type="entry name" value="ASCH"/>
    <property type="match status" value="1"/>
</dbReference>
<dbReference type="SMART" id="SM01022">
    <property type="entry name" value="ASCH"/>
    <property type="match status" value="1"/>
</dbReference>
<dbReference type="OrthoDB" id="9807542at2"/>
<dbReference type="SUPFAM" id="SSF88697">
    <property type="entry name" value="PUA domain-like"/>
    <property type="match status" value="1"/>
</dbReference>
<reference evidence="2 3" key="1">
    <citation type="journal article" date="2015" name="Genome Announc.">
        <title>Expanding the biotechnology potential of lactobacilli through comparative genomics of 213 strains and associated genera.</title>
        <authorList>
            <person name="Sun Z."/>
            <person name="Harris H.M."/>
            <person name="McCann A."/>
            <person name="Guo C."/>
            <person name="Argimon S."/>
            <person name="Zhang W."/>
            <person name="Yang X."/>
            <person name="Jeffery I.B."/>
            <person name="Cooney J.C."/>
            <person name="Kagawa T.F."/>
            <person name="Liu W."/>
            <person name="Song Y."/>
            <person name="Salvetti E."/>
            <person name="Wrobel A."/>
            <person name="Rasinkangas P."/>
            <person name="Parkhill J."/>
            <person name="Rea M.C."/>
            <person name="O'Sullivan O."/>
            <person name="Ritari J."/>
            <person name="Douillard F.P."/>
            <person name="Paul Ross R."/>
            <person name="Yang R."/>
            <person name="Briner A.E."/>
            <person name="Felis G.E."/>
            <person name="de Vos W.M."/>
            <person name="Barrangou R."/>
            <person name="Klaenhammer T.R."/>
            <person name="Caufield P.W."/>
            <person name="Cui Y."/>
            <person name="Zhang H."/>
            <person name="O'Toole P.W."/>
        </authorList>
    </citation>
    <scope>NUCLEOTIDE SEQUENCE [LARGE SCALE GENOMIC DNA]</scope>
    <source>
        <strain evidence="2 3">DSM 23829</strain>
    </source>
</reference>
<sequence>MKPTEFFNQAKLELKLPENTPLQSSYQFGAEADKLAELVKKGIKTATTSAYDLYESNEPLPQIGAYDVILNSHDEPVCVTYTDNVQVVPYNQVDAKHAYEEGEGDRSFSYWKKVHDQFFIEEYKSMGKMFNPDTATMVLEKFHVVYPKVKQNG</sequence>
<dbReference type="EMBL" id="AYYQ01000036">
    <property type="protein sequence ID" value="KRM67586.1"/>
    <property type="molecule type" value="Genomic_DNA"/>
</dbReference>
<organism evidence="2 3">
    <name type="scientific">Apilactobacillus ozensis DSM 23829 = JCM 17196</name>
    <dbReference type="NCBI Taxonomy" id="1423781"/>
    <lineage>
        <taxon>Bacteria</taxon>
        <taxon>Bacillati</taxon>
        <taxon>Bacillota</taxon>
        <taxon>Bacilli</taxon>
        <taxon>Lactobacillales</taxon>
        <taxon>Lactobacillaceae</taxon>
        <taxon>Apilactobacillus</taxon>
    </lineage>
</organism>
<dbReference type="InterPro" id="IPR007374">
    <property type="entry name" value="ASCH_domain"/>
</dbReference>
<dbReference type="Gene3D" id="3.10.400.10">
    <property type="entry name" value="Sulfate adenylyltransferase"/>
    <property type="match status" value="1"/>
</dbReference>
<gene>
    <name evidence="2" type="ORF">FD06_GL000738</name>
</gene>
<evidence type="ECO:0000313" key="3">
    <source>
        <dbReference type="Proteomes" id="UP000052012"/>
    </source>
</evidence>
<dbReference type="Proteomes" id="UP000052012">
    <property type="component" value="Unassembled WGS sequence"/>
</dbReference>
<dbReference type="PANTHER" id="PTHR39203:SF1">
    <property type="entry name" value="CYTOPLASMIC PROTEIN"/>
    <property type="match status" value="1"/>
</dbReference>
<name>A0A0R2AM95_9LACO</name>
<dbReference type="InterPro" id="IPR015947">
    <property type="entry name" value="PUA-like_sf"/>
</dbReference>
<protein>
    <recommendedName>
        <fullName evidence="1">ASCH domain-containing protein</fullName>
    </recommendedName>
</protein>
<evidence type="ECO:0000313" key="2">
    <source>
        <dbReference type="EMBL" id="KRM67586.1"/>
    </source>
</evidence>
<dbReference type="PIRSF" id="PIRSF021320">
    <property type="entry name" value="DUF984"/>
    <property type="match status" value="1"/>
</dbReference>